<evidence type="ECO:0000256" key="5">
    <source>
        <dbReference type="ARBA" id="ARBA00022989"/>
    </source>
</evidence>
<feature type="transmembrane region" description="Helical" evidence="7">
    <location>
        <begin position="187"/>
        <end position="215"/>
    </location>
</feature>
<organism evidence="10 11">
    <name type="scientific">Polymorphobacter multimanifer</name>
    <dbReference type="NCBI Taxonomy" id="1070431"/>
    <lineage>
        <taxon>Bacteria</taxon>
        <taxon>Pseudomonadati</taxon>
        <taxon>Pseudomonadota</taxon>
        <taxon>Alphaproteobacteria</taxon>
        <taxon>Sphingomonadales</taxon>
        <taxon>Sphingosinicellaceae</taxon>
        <taxon>Polymorphobacter</taxon>
    </lineage>
</organism>
<reference evidence="10 11" key="1">
    <citation type="submission" date="2020-08" db="EMBL/GenBank/DDBJ databases">
        <title>Genomic Encyclopedia of Type Strains, Phase IV (KMG-IV): sequencing the most valuable type-strain genomes for metagenomic binning, comparative biology and taxonomic classification.</title>
        <authorList>
            <person name="Goeker M."/>
        </authorList>
    </citation>
    <scope>NUCLEOTIDE SEQUENCE [LARGE SCALE GENOMIC DNA]</scope>
    <source>
        <strain evidence="10 11">DSM 102189</strain>
    </source>
</reference>
<keyword evidence="3" id="KW-1003">Cell membrane</keyword>
<dbReference type="SUPFAM" id="SSF82861">
    <property type="entry name" value="Mechanosensitive channel protein MscS (YggB), transmembrane region"/>
    <property type="match status" value="1"/>
</dbReference>
<evidence type="ECO:0000313" key="11">
    <source>
        <dbReference type="Proteomes" id="UP000538147"/>
    </source>
</evidence>
<dbReference type="GO" id="GO:0008381">
    <property type="term" value="F:mechanosensitive monoatomic ion channel activity"/>
    <property type="evidence" value="ECO:0007669"/>
    <property type="project" value="UniProtKB-ARBA"/>
</dbReference>
<gene>
    <name evidence="10" type="ORF">FHS79_000685</name>
</gene>
<protein>
    <submittedName>
        <fullName evidence="10">Small-conductance mechanosensitive channel</fullName>
    </submittedName>
</protein>
<dbReference type="Pfam" id="PF21088">
    <property type="entry name" value="MS_channel_1st"/>
    <property type="match status" value="1"/>
</dbReference>
<comment type="caution">
    <text evidence="10">The sequence shown here is derived from an EMBL/GenBank/DDBJ whole genome shotgun (WGS) entry which is preliminary data.</text>
</comment>
<dbReference type="AlphaFoldDB" id="A0A841LC12"/>
<dbReference type="PANTHER" id="PTHR30566">
    <property type="entry name" value="YNAI-RELATED MECHANOSENSITIVE ION CHANNEL"/>
    <property type="match status" value="1"/>
</dbReference>
<evidence type="ECO:0000256" key="6">
    <source>
        <dbReference type="ARBA" id="ARBA00023136"/>
    </source>
</evidence>
<comment type="subcellular location">
    <subcellularLocation>
        <location evidence="1">Cell membrane</location>
        <topology evidence="1">Multi-pass membrane protein</topology>
    </subcellularLocation>
</comment>
<dbReference type="RefSeq" id="WP_243452622.1">
    <property type="nucleotide sequence ID" value="NZ_JACIIV010000004.1"/>
</dbReference>
<feature type="transmembrane region" description="Helical" evidence="7">
    <location>
        <begin position="83"/>
        <end position="104"/>
    </location>
</feature>
<keyword evidence="11" id="KW-1185">Reference proteome</keyword>
<dbReference type="PANTHER" id="PTHR30566:SF25">
    <property type="entry name" value="INNER MEMBRANE PROTEIN"/>
    <property type="match status" value="1"/>
</dbReference>
<dbReference type="Gene3D" id="1.10.287.1260">
    <property type="match status" value="1"/>
</dbReference>
<evidence type="ECO:0000259" key="9">
    <source>
        <dbReference type="Pfam" id="PF21088"/>
    </source>
</evidence>
<evidence type="ECO:0000256" key="1">
    <source>
        <dbReference type="ARBA" id="ARBA00004651"/>
    </source>
</evidence>
<dbReference type="InterPro" id="IPR010920">
    <property type="entry name" value="LSM_dom_sf"/>
</dbReference>
<evidence type="ECO:0000259" key="8">
    <source>
        <dbReference type="Pfam" id="PF00924"/>
    </source>
</evidence>
<feature type="domain" description="Mechanosensitive ion channel MscS" evidence="8">
    <location>
        <begin position="203"/>
        <end position="269"/>
    </location>
</feature>
<proteinExistence type="inferred from homology"/>
<feature type="transmembrane region" description="Helical" evidence="7">
    <location>
        <begin position="42"/>
        <end position="63"/>
    </location>
</feature>
<accession>A0A841LC12</accession>
<keyword evidence="6 7" id="KW-0472">Membrane</keyword>
<dbReference type="InterPro" id="IPR011014">
    <property type="entry name" value="MscS_channel_TM-2"/>
</dbReference>
<evidence type="ECO:0000256" key="2">
    <source>
        <dbReference type="ARBA" id="ARBA00008017"/>
    </source>
</evidence>
<evidence type="ECO:0000313" key="10">
    <source>
        <dbReference type="EMBL" id="MBB6226528.1"/>
    </source>
</evidence>
<comment type="similarity">
    <text evidence="2">Belongs to the MscS (TC 1.A.23) family.</text>
</comment>
<evidence type="ECO:0000256" key="3">
    <source>
        <dbReference type="ARBA" id="ARBA00022475"/>
    </source>
</evidence>
<dbReference type="InterPro" id="IPR006685">
    <property type="entry name" value="MscS_channel_2nd"/>
</dbReference>
<dbReference type="GO" id="GO:0005886">
    <property type="term" value="C:plasma membrane"/>
    <property type="evidence" value="ECO:0007669"/>
    <property type="project" value="UniProtKB-SubCell"/>
</dbReference>
<dbReference type="InterPro" id="IPR023408">
    <property type="entry name" value="MscS_beta-dom_sf"/>
</dbReference>
<feature type="transmembrane region" description="Helical" evidence="7">
    <location>
        <begin position="151"/>
        <end position="175"/>
    </location>
</feature>
<dbReference type="EMBL" id="JACIIV010000004">
    <property type="protein sequence ID" value="MBB6226528.1"/>
    <property type="molecule type" value="Genomic_DNA"/>
</dbReference>
<dbReference type="Pfam" id="PF00924">
    <property type="entry name" value="MS_channel_2nd"/>
    <property type="match status" value="1"/>
</dbReference>
<dbReference type="Gene3D" id="3.30.70.100">
    <property type="match status" value="1"/>
</dbReference>
<name>A0A841LC12_9SPHN</name>
<keyword evidence="5 7" id="KW-1133">Transmembrane helix</keyword>
<feature type="domain" description="Mechanosensitive ion channel transmembrane helices 2/3" evidence="9">
    <location>
        <begin position="162"/>
        <end position="201"/>
    </location>
</feature>
<keyword evidence="4 7" id="KW-0812">Transmembrane</keyword>
<dbReference type="Gene3D" id="2.30.30.60">
    <property type="match status" value="1"/>
</dbReference>
<dbReference type="Proteomes" id="UP000538147">
    <property type="component" value="Unassembled WGS sequence"/>
</dbReference>
<evidence type="ECO:0000256" key="4">
    <source>
        <dbReference type="ARBA" id="ARBA00022692"/>
    </source>
</evidence>
<dbReference type="SUPFAM" id="SSF50182">
    <property type="entry name" value="Sm-like ribonucleoproteins"/>
    <property type="match status" value="1"/>
</dbReference>
<dbReference type="SUPFAM" id="SSF82689">
    <property type="entry name" value="Mechanosensitive channel protein MscS (YggB), C-terminal domain"/>
    <property type="match status" value="1"/>
</dbReference>
<dbReference type="InterPro" id="IPR011066">
    <property type="entry name" value="MscS_channel_C_sf"/>
</dbReference>
<dbReference type="InterPro" id="IPR049142">
    <property type="entry name" value="MS_channel_1st"/>
</dbReference>
<evidence type="ECO:0000256" key="7">
    <source>
        <dbReference type="SAM" id="Phobius"/>
    </source>
</evidence>
<feature type="transmembrane region" description="Helical" evidence="7">
    <location>
        <begin position="110"/>
        <end position="130"/>
    </location>
</feature>
<sequence>MADPQPAEEPLAVGTAIKSLPEQVEALTFDTLRWLQTDSRDAIIMTGVAVALYFIFIGARWGAARLLGGSDDITNWKGFAARIVCRTNSVFMGSLAAYIVAHIVAPPGALRAAIDFFFVVAFAIQGALWLREIVLTMVERRAEASADPADFISAMGVIRILVNAAVWILAVILVLDNLGVNVTALVAGLGVGGIAIALAAQGIFSDLFAALAILLDRPFRVGDAIQFGPNIGTVEAIGMKTVRIRLLSGEQMVVGNTQLLEQQVSNFKRIEIRRVVLLFGVIYQTRPDMLMALPDHVKAMIDPVANARFDRCVFTSFGASSIDFELVFYVDTPELTDMLVARHAIGVGLVRLFAELGVEFAYPSQTSFTALPDGTMIDPRERLAMDRQD</sequence>